<dbReference type="EMBL" id="BAAAQK010000003">
    <property type="protein sequence ID" value="GAA1835116.1"/>
    <property type="molecule type" value="Genomic_DNA"/>
</dbReference>
<keyword evidence="3" id="KW-0436">Ligase</keyword>
<dbReference type="PANTHER" id="PTHR43767">
    <property type="entry name" value="LONG-CHAIN-FATTY-ACID--COA LIGASE"/>
    <property type="match status" value="1"/>
</dbReference>
<proteinExistence type="predicted"/>
<keyword evidence="4" id="KW-1185">Reference proteome</keyword>
<dbReference type="InterPro" id="IPR042099">
    <property type="entry name" value="ANL_N_sf"/>
</dbReference>
<accession>A0ABN2MTH8</accession>
<sequence>MVVPQSDAQQCEEAIVDATSFGELLDRRVAATPDSPMITDTGGDAATFAEFGERVRLRAGELARLGVGRGTTVCWQLPGEVQTVVTFTALSVLGARQAPLLVSHRLRELTSVFTATGPEVVLVAPDGVAVASDAATAAGVTPRLATLAGLEPGEPLGGRVDDPELVRYLYATSGSTGTPKLVAHCDRSLLSWSVGQPLLQELGPADIVAFVIPVAHVGGAYIVGSTLVSGCTAVVTEGFDPQRTPFALAEHDVTVFSTVPAVYTGLVEAQRRTPDRTLFPHLRYGASGTAPQTPGLWTEVRAVLGGRGLLTGYGMSEAGTIAAPVPDSTDEQLTATVGRVMPGLDVRIVGSDEQVVATGEVGEIRVAGPGVFRGYLDPPTGEVAAGPEVVDAAGYLRTGDLGRRRADGCLQVTGRLKDVIIRKGENVSPREVEEVLYGMPGIRDVVVYGIPDPELGERVCAAVVPAAAAVPTLSDVYDFCVAAGLMVQKIPQRLDVFDELPRTALGKPDKVRLREWAHGAGTGRS</sequence>
<evidence type="ECO:0000313" key="4">
    <source>
        <dbReference type="Proteomes" id="UP001500449"/>
    </source>
</evidence>
<dbReference type="Gene3D" id="3.30.300.30">
    <property type="match status" value="1"/>
</dbReference>
<feature type="domain" description="AMP-binding enzyme C-terminal" evidence="2">
    <location>
        <begin position="431"/>
        <end position="507"/>
    </location>
</feature>
<dbReference type="InterPro" id="IPR025110">
    <property type="entry name" value="AMP-bd_C"/>
</dbReference>
<dbReference type="Proteomes" id="UP001500449">
    <property type="component" value="Unassembled WGS sequence"/>
</dbReference>
<dbReference type="InterPro" id="IPR045851">
    <property type="entry name" value="AMP-bd_C_sf"/>
</dbReference>
<comment type="caution">
    <text evidence="3">The sequence shown here is derived from an EMBL/GenBank/DDBJ whole genome shotgun (WGS) entry which is preliminary data.</text>
</comment>
<feature type="domain" description="AMP-dependent synthetase/ligase" evidence="1">
    <location>
        <begin position="26"/>
        <end position="376"/>
    </location>
</feature>
<evidence type="ECO:0000259" key="1">
    <source>
        <dbReference type="Pfam" id="PF00501"/>
    </source>
</evidence>
<dbReference type="InterPro" id="IPR000873">
    <property type="entry name" value="AMP-dep_synth/lig_dom"/>
</dbReference>
<dbReference type="SUPFAM" id="SSF56801">
    <property type="entry name" value="Acetyl-CoA synthetase-like"/>
    <property type="match status" value="1"/>
</dbReference>
<dbReference type="PROSITE" id="PS00455">
    <property type="entry name" value="AMP_BINDING"/>
    <property type="match status" value="1"/>
</dbReference>
<evidence type="ECO:0000259" key="2">
    <source>
        <dbReference type="Pfam" id="PF13193"/>
    </source>
</evidence>
<dbReference type="Pfam" id="PF13193">
    <property type="entry name" value="AMP-binding_C"/>
    <property type="match status" value="1"/>
</dbReference>
<protein>
    <submittedName>
        <fullName evidence="3">Long-chain fatty acid--CoA ligase</fullName>
    </submittedName>
</protein>
<dbReference type="RefSeq" id="WP_344413145.1">
    <property type="nucleotide sequence ID" value="NZ_BAAAQK010000003.1"/>
</dbReference>
<dbReference type="PANTHER" id="PTHR43767:SF1">
    <property type="entry name" value="NONRIBOSOMAL PEPTIDE SYNTHASE PES1 (EUROFUNG)-RELATED"/>
    <property type="match status" value="1"/>
</dbReference>
<gene>
    <name evidence="3" type="ORF">GCM10009836_11830</name>
</gene>
<dbReference type="CDD" id="cd04433">
    <property type="entry name" value="AFD_class_I"/>
    <property type="match status" value="1"/>
</dbReference>
<dbReference type="InterPro" id="IPR020845">
    <property type="entry name" value="AMP-binding_CS"/>
</dbReference>
<dbReference type="Pfam" id="PF00501">
    <property type="entry name" value="AMP-binding"/>
    <property type="match status" value="1"/>
</dbReference>
<dbReference type="Gene3D" id="3.40.50.12780">
    <property type="entry name" value="N-terminal domain of ligase-like"/>
    <property type="match status" value="1"/>
</dbReference>
<organism evidence="3 4">
    <name type="scientific">Pseudonocardia ailaonensis</name>
    <dbReference type="NCBI Taxonomy" id="367279"/>
    <lineage>
        <taxon>Bacteria</taxon>
        <taxon>Bacillati</taxon>
        <taxon>Actinomycetota</taxon>
        <taxon>Actinomycetes</taxon>
        <taxon>Pseudonocardiales</taxon>
        <taxon>Pseudonocardiaceae</taxon>
        <taxon>Pseudonocardia</taxon>
    </lineage>
</organism>
<dbReference type="GO" id="GO:0016874">
    <property type="term" value="F:ligase activity"/>
    <property type="evidence" value="ECO:0007669"/>
    <property type="project" value="UniProtKB-KW"/>
</dbReference>
<name>A0ABN2MTH8_9PSEU</name>
<evidence type="ECO:0000313" key="3">
    <source>
        <dbReference type="EMBL" id="GAA1835116.1"/>
    </source>
</evidence>
<reference evidence="3 4" key="1">
    <citation type="journal article" date="2019" name="Int. J. Syst. Evol. Microbiol.">
        <title>The Global Catalogue of Microorganisms (GCM) 10K type strain sequencing project: providing services to taxonomists for standard genome sequencing and annotation.</title>
        <authorList>
            <consortium name="The Broad Institute Genomics Platform"/>
            <consortium name="The Broad Institute Genome Sequencing Center for Infectious Disease"/>
            <person name="Wu L."/>
            <person name="Ma J."/>
        </authorList>
    </citation>
    <scope>NUCLEOTIDE SEQUENCE [LARGE SCALE GENOMIC DNA]</scope>
    <source>
        <strain evidence="3 4">JCM 16009</strain>
    </source>
</reference>
<dbReference type="InterPro" id="IPR050237">
    <property type="entry name" value="ATP-dep_AMP-bd_enzyme"/>
</dbReference>